<proteinExistence type="predicted"/>
<dbReference type="Proteomes" id="UP000433652">
    <property type="component" value="Unassembled WGS sequence"/>
</dbReference>
<name>A0A6I4SQJ9_9SPHN</name>
<organism evidence="1 2">
    <name type="scientific">Croceibacterium salegens</name>
    <dbReference type="NCBI Taxonomy" id="1737568"/>
    <lineage>
        <taxon>Bacteria</taxon>
        <taxon>Pseudomonadati</taxon>
        <taxon>Pseudomonadota</taxon>
        <taxon>Alphaproteobacteria</taxon>
        <taxon>Sphingomonadales</taxon>
        <taxon>Erythrobacteraceae</taxon>
        <taxon>Croceibacterium</taxon>
    </lineage>
</organism>
<dbReference type="RefSeq" id="WP_159791407.1">
    <property type="nucleotide sequence ID" value="NZ_WTYM01000021.1"/>
</dbReference>
<evidence type="ECO:0000313" key="1">
    <source>
        <dbReference type="EMBL" id="MXO58133.1"/>
    </source>
</evidence>
<reference evidence="1 2" key="1">
    <citation type="submission" date="2019-12" db="EMBL/GenBank/DDBJ databases">
        <title>Genomic-based taxomic classification of the family Erythrobacteraceae.</title>
        <authorList>
            <person name="Xu L."/>
        </authorList>
    </citation>
    <scope>NUCLEOTIDE SEQUENCE [LARGE SCALE GENOMIC DNA]</scope>
    <source>
        <strain evidence="1 2">MCCC 1K01500</strain>
    </source>
</reference>
<dbReference type="EMBL" id="WTYM01000021">
    <property type="protein sequence ID" value="MXO58133.1"/>
    <property type="molecule type" value="Genomic_DNA"/>
</dbReference>
<dbReference type="OrthoDB" id="7847585at2"/>
<keyword evidence="2" id="KW-1185">Reference proteome</keyword>
<sequence length="162" mass="18334">MTSPVLNGLIKKRAEIAGRIQAIHEEAARLVADLDHLDCAIRLFDPEIDFQDLPVKALPPPNAAFRGEFQRSLLEMLRGTQRWQTTDELAVKVMVQRRMNDSDRELRVLTRKRVGHALKRLQRKGVVANRKAGKGALLAWKITRPDAQLEGGWRNGSECTPH</sequence>
<dbReference type="AlphaFoldDB" id="A0A6I4SQJ9"/>
<evidence type="ECO:0000313" key="2">
    <source>
        <dbReference type="Proteomes" id="UP000433652"/>
    </source>
</evidence>
<protein>
    <submittedName>
        <fullName evidence="1">Uncharacterized protein</fullName>
    </submittedName>
</protein>
<gene>
    <name evidence="1" type="ORF">GRI89_01045</name>
</gene>
<accession>A0A6I4SQJ9</accession>
<comment type="caution">
    <text evidence="1">The sequence shown here is derived from an EMBL/GenBank/DDBJ whole genome shotgun (WGS) entry which is preliminary data.</text>
</comment>